<dbReference type="RefSeq" id="XP_007367183.1">
    <property type="nucleotide sequence ID" value="XM_007367121.1"/>
</dbReference>
<feature type="compositionally biased region" description="Acidic residues" evidence="1">
    <location>
        <begin position="67"/>
        <end position="87"/>
    </location>
</feature>
<dbReference type="Proteomes" id="UP000053319">
    <property type="component" value="Unassembled WGS sequence"/>
</dbReference>
<evidence type="ECO:0000313" key="2">
    <source>
        <dbReference type="EMBL" id="EJF59970.1"/>
    </source>
</evidence>
<feature type="compositionally biased region" description="Basic residues" evidence="1">
    <location>
        <begin position="1"/>
        <end position="20"/>
    </location>
</feature>
<dbReference type="HOGENOM" id="CLU_2223190_0_0_1"/>
<dbReference type="GeneID" id="18839339"/>
<feature type="region of interest" description="Disordered" evidence="1">
    <location>
        <begin position="52"/>
        <end position="106"/>
    </location>
</feature>
<accession>R7SW26</accession>
<dbReference type="AlphaFoldDB" id="R7SW26"/>
<evidence type="ECO:0000256" key="1">
    <source>
        <dbReference type="SAM" id="MobiDB-lite"/>
    </source>
</evidence>
<feature type="compositionally biased region" description="Basic and acidic residues" evidence="1">
    <location>
        <begin position="90"/>
        <end position="106"/>
    </location>
</feature>
<feature type="region of interest" description="Disordered" evidence="1">
    <location>
        <begin position="1"/>
        <end position="24"/>
    </location>
</feature>
<evidence type="ECO:0000313" key="3">
    <source>
        <dbReference type="Proteomes" id="UP000053319"/>
    </source>
</evidence>
<sequence>MVRKWKVGVKGKGMSSKKGHLSNVRDTHGAISDLVRSKEGIYQEYFGGITDLLESEPSNDEGHLESDLDWAEMEEFDMAEPDWEPGSEAEQGREQEAEKGPEQAQE</sequence>
<organism evidence="2 3">
    <name type="scientific">Dichomitus squalens (strain LYAD-421)</name>
    <name type="common">Western red white-rot fungus</name>
    <dbReference type="NCBI Taxonomy" id="732165"/>
    <lineage>
        <taxon>Eukaryota</taxon>
        <taxon>Fungi</taxon>
        <taxon>Dikarya</taxon>
        <taxon>Basidiomycota</taxon>
        <taxon>Agaricomycotina</taxon>
        <taxon>Agaricomycetes</taxon>
        <taxon>Polyporales</taxon>
        <taxon>Polyporaceae</taxon>
        <taxon>Dichomitus</taxon>
    </lineage>
</organism>
<reference evidence="2 3" key="1">
    <citation type="journal article" date="2012" name="Science">
        <title>The Paleozoic origin of enzymatic lignin decomposition reconstructed from 31 fungal genomes.</title>
        <authorList>
            <person name="Floudas D."/>
            <person name="Binder M."/>
            <person name="Riley R."/>
            <person name="Barry K."/>
            <person name="Blanchette R.A."/>
            <person name="Henrissat B."/>
            <person name="Martinez A.T."/>
            <person name="Otillar R."/>
            <person name="Spatafora J.W."/>
            <person name="Yadav J.S."/>
            <person name="Aerts A."/>
            <person name="Benoit I."/>
            <person name="Boyd A."/>
            <person name="Carlson A."/>
            <person name="Copeland A."/>
            <person name="Coutinho P.M."/>
            <person name="de Vries R.P."/>
            <person name="Ferreira P."/>
            <person name="Findley K."/>
            <person name="Foster B."/>
            <person name="Gaskell J."/>
            <person name="Glotzer D."/>
            <person name="Gorecki P."/>
            <person name="Heitman J."/>
            <person name="Hesse C."/>
            <person name="Hori C."/>
            <person name="Igarashi K."/>
            <person name="Jurgens J.A."/>
            <person name="Kallen N."/>
            <person name="Kersten P."/>
            <person name="Kohler A."/>
            <person name="Kuees U."/>
            <person name="Kumar T.K.A."/>
            <person name="Kuo A."/>
            <person name="LaButti K."/>
            <person name="Larrondo L.F."/>
            <person name="Lindquist E."/>
            <person name="Ling A."/>
            <person name="Lombard V."/>
            <person name="Lucas S."/>
            <person name="Lundell T."/>
            <person name="Martin R."/>
            <person name="McLaughlin D.J."/>
            <person name="Morgenstern I."/>
            <person name="Morin E."/>
            <person name="Murat C."/>
            <person name="Nagy L.G."/>
            <person name="Nolan M."/>
            <person name="Ohm R.A."/>
            <person name="Patyshakuliyeva A."/>
            <person name="Rokas A."/>
            <person name="Ruiz-Duenas F.J."/>
            <person name="Sabat G."/>
            <person name="Salamov A."/>
            <person name="Samejima M."/>
            <person name="Schmutz J."/>
            <person name="Slot J.C."/>
            <person name="St John F."/>
            <person name="Stenlid J."/>
            <person name="Sun H."/>
            <person name="Sun S."/>
            <person name="Syed K."/>
            <person name="Tsang A."/>
            <person name="Wiebenga A."/>
            <person name="Young D."/>
            <person name="Pisabarro A."/>
            <person name="Eastwood D.C."/>
            <person name="Martin F."/>
            <person name="Cullen D."/>
            <person name="Grigoriev I.V."/>
            <person name="Hibbett D.S."/>
        </authorList>
    </citation>
    <scope>NUCLEOTIDE SEQUENCE [LARGE SCALE GENOMIC DNA]</scope>
    <source>
        <strain evidence="2 3">LYAD-421 SS1</strain>
    </source>
</reference>
<protein>
    <submittedName>
        <fullName evidence="2">Uncharacterized protein</fullName>
    </submittedName>
</protein>
<dbReference type="KEGG" id="dsq:DICSQDRAFT_171455"/>
<dbReference type="EMBL" id="JH719419">
    <property type="protein sequence ID" value="EJF59970.1"/>
    <property type="molecule type" value="Genomic_DNA"/>
</dbReference>
<gene>
    <name evidence="2" type="ORF">DICSQDRAFT_171455</name>
</gene>
<name>R7SW26_DICSQ</name>
<proteinExistence type="predicted"/>